<dbReference type="VEuPathDB" id="FungiDB:RhiirFUN_006282"/>
<dbReference type="AlphaFoldDB" id="A0A2N1MN17"/>
<sequence length="541" mass="63650">MSRSLCTINICATRGGVILKMFQTKYEFKNAKSRDDNIFNDVKKEIITAKTLEGNDFDIVTEPGYGEGATLIMFQEEGTAHYSATENQDQQMQIHVSQLSLAPTIEITQELISQQEQPRLIETEEFMFVEFWQMTQEQTISYRQKGDPKNVDYLEKNVEEKLFKQEDQKEESESETQGKKNKIESNSNNDINAKLDAILERLKKLDELENKLDKLESKSNKFQKQTNERFKHIDNKIDKMQKDSGYIFEMIARSEISKRYGQRYSEKFLLFDINGITRLSLPSAMLKPVNSIMNLKYSSQGYTMEFYNKKLAKHIWDIKDDLVKRIKEVKCHPKTHNKKGYLALCERAEYLLDKAKSADDTLEFLIHHSNLGVMILTAHLINFEDSIKFNQSPFFENIEIDVRCKNELIDQDTITIEIGEIKSSIDEKSICKAYRQLYLRLKILFHTSKILFPEKKIILIGRLFVGGNVNQIRNHIWDKYREEQALEILRKNLYIKIHNDENMNRFKNYFKVSKPGELVQLENRLKEVRNLNKFFSRERNN</sequence>
<evidence type="ECO:0000313" key="3">
    <source>
        <dbReference type="Proteomes" id="UP000233469"/>
    </source>
</evidence>
<reference evidence="2 3" key="2">
    <citation type="submission" date="2017-10" db="EMBL/GenBank/DDBJ databases">
        <title>Extensive intraspecific genome diversity in a model arbuscular mycorrhizal fungus.</title>
        <authorList>
            <person name="Chen E.C.H."/>
            <person name="Morin E."/>
            <person name="Baudet D."/>
            <person name="Noel J."/>
            <person name="Ndikumana S."/>
            <person name="Charron P."/>
            <person name="St-Onge C."/>
            <person name="Giorgi J."/>
            <person name="Grigoriev I.V."/>
            <person name="Roux C."/>
            <person name="Martin F.M."/>
            <person name="Corradi N."/>
        </authorList>
    </citation>
    <scope>NUCLEOTIDE SEQUENCE [LARGE SCALE GENOMIC DNA]</scope>
    <source>
        <strain evidence="2 3">C2</strain>
    </source>
</reference>
<accession>A0A2N1MN17</accession>
<dbReference type="VEuPathDB" id="FungiDB:RhiirA1_401318"/>
<proteinExistence type="predicted"/>
<comment type="caution">
    <text evidence="2">The sequence shown here is derived from an EMBL/GenBank/DDBJ whole genome shotgun (WGS) entry which is preliminary data.</text>
</comment>
<evidence type="ECO:0000313" key="2">
    <source>
        <dbReference type="EMBL" id="PKK62996.1"/>
    </source>
</evidence>
<dbReference type="VEuPathDB" id="FungiDB:RhiirA1_402451"/>
<dbReference type="EMBL" id="LLXL01001754">
    <property type="protein sequence ID" value="PKK62996.1"/>
    <property type="molecule type" value="Genomic_DNA"/>
</dbReference>
<dbReference type="VEuPathDB" id="FungiDB:FUN_004122"/>
<name>A0A2N1MN17_9GLOM</name>
<reference evidence="2 3" key="1">
    <citation type="submission" date="2016-04" db="EMBL/GenBank/DDBJ databases">
        <title>Genome analyses suggest a sexual origin of heterokaryosis in a supposedly ancient asexual fungus.</title>
        <authorList>
            <person name="Ropars J."/>
            <person name="Sedzielewska K."/>
            <person name="Noel J."/>
            <person name="Charron P."/>
            <person name="Farinelli L."/>
            <person name="Marton T."/>
            <person name="Kruger M."/>
            <person name="Pelin A."/>
            <person name="Brachmann A."/>
            <person name="Corradi N."/>
        </authorList>
    </citation>
    <scope>NUCLEOTIDE SEQUENCE [LARGE SCALE GENOMIC DNA]</scope>
    <source>
        <strain evidence="2 3">C2</strain>
    </source>
</reference>
<organism evidence="2 3">
    <name type="scientific">Rhizophagus irregularis</name>
    <dbReference type="NCBI Taxonomy" id="588596"/>
    <lineage>
        <taxon>Eukaryota</taxon>
        <taxon>Fungi</taxon>
        <taxon>Fungi incertae sedis</taxon>
        <taxon>Mucoromycota</taxon>
        <taxon>Glomeromycotina</taxon>
        <taxon>Glomeromycetes</taxon>
        <taxon>Glomerales</taxon>
        <taxon>Glomeraceae</taxon>
        <taxon>Rhizophagus</taxon>
    </lineage>
</organism>
<gene>
    <name evidence="2" type="ORF">RhiirC2_717293</name>
</gene>
<evidence type="ECO:0000256" key="1">
    <source>
        <dbReference type="SAM" id="MobiDB-lite"/>
    </source>
</evidence>
<feature type="region of interest" description="Disordered" evidence="1">
    <location>
        <begin position="162"/>
        <end position="187"/>
    </location>
</feature>
<protein>
    <submittedName>
        <fullName evidence="2">Uncharacterized protein</fullName>
    </submittedName>
</protein>
<dbReference type="Proteomes" id="UP000233469">
    <property type="component" value="Unassembled WGS sequence"/>
</dbReference>